<evidence type="ECO:0000256" key="2">
    <source>
        <dbReference type="ARBA" id="ARBA00022692"/>
    </source>
</evidence>
<dbReference type="InterPro" id="IPR051115">
    <property type="entry name" value="LAPTM_transporter"/>
</dbReference>
<feature type="transmembrane region" description="Helical" evidence="5">
    <location>
        <begin position="164"/>
        <end position="185"/>
    </location>
</feature>
<feature type="transmembrane region" description="Helical" evidence="5">
    <location>
        <begin position="88"/>
        <end position="111"/>
    </location>
</feature>
<keyword evidence="7" id="KW-1185">Reference proteome</keyword>
<dbReference type="PANTHER" id="PTHR12479:SF11">
    <property type="entry name" value="PROTEIN CBG14497"/>
    <property type="match status" value="1"/>
</dbReference>
<keyword evidence="4 5" id="KW-0472">Membrane</keyword>
<evidence type="ECO:0000313" key="6">
    <source>
        <dbReference type="EMBL" id="VDM37146.1"/>
    </source>
</evidence>
<evidence type="ECO:0000313" key="8">
    <source>
        <dbReference type="WBParaSite" id="TCNE_0000589501-mRNA-1"/>
    </source>
</evidence>
<feature type="transmembrane region" description="Helical" evidence="5">
    <location>
        <begin position="220"/>
        <end position="242"/>
    </location>
</feature>
<evidence type="ECO:0000256" key="5">
    <source>
        <dbReference type="SAM" id="Phobius"/>
    </source>
</evidence>
<protein>
    <submittedName>
        <fullName evidence="8">Lysosomal-associated transmembrane protein 4A</fullName>
    </submittedName>
</protein>
<evidence type="ECO:0000313" key="7">
    <source>
        <dbReference type="Proteomes" id="UP000050794"/>
    </source>
</evidence>
<name>A0A183UBM5_TOXCA</name>
<organism evidence="7 8">
    <name type="scientific">Toxocara canis</name>
    <name type="common">Canine roundworm</name>
    <dbReference type="NCBI Taxonomy" id="6265"/>
    <lineage>
        <taxon>Eukaryota</taxon>
        <taxon>Metazoa</taxon>
        <taxon>Ecdysozoa</taxon>
        <taxon>Nematoda</taxon>
        <taxon>Chromadorea</taxon>
        <taxon>Rhabditida</taxon>
        <taxon>Spirurina</taxon>
        <taxon>Ascaridomorpha</taxon>
        <taxon>Ascaridoidea</taxon>
        <taxon>Toxocaridae</taxon>
        <taxon>Toxocara</taxon>
    </lineage>
</organism>
<dbReference type="EMBL" id="UYWY01019406">
    <property type="protein sequence ID" value="VDM37146.1"/>
    <property type="molecule type" value="Genomic_DNA"/>
</dbReference>
<dbReference type="Proteomes" id="UP000050794">
    <property type="component" value="Unassembled WGS sequence"/>
</dbReference>
<accession>A0A183UBM5</accession>
<reference evidence="8" key="1">
    <citation type="submission" date="2016-06" db="UniProtKB">
        <authorList>
            <consortium name="WormBaseParasite"/>
        </authorList>
    </citation>
    <scope>IDENTIFICATION</scope>
</reference>
<dbReference type="WBParaSite" id="TCNE_0000589501-mRNA-1">
    <property type="protein sequence ID" value="TCNE_0000589501-mRNA-1"/>
    <property type="gene ID" value="TCNE_0000589501"/>
</dbReference>
<evidence type="ECO:0000256" key="1">
    <source>
        <dbReference type="ARBA" id="ARBA00004127"/>
    </source>
</evidence>
<keyword evidence="3 5" id="KW-1133">Transmembrane helix</keyword>
<reference evidence="6 7" key="2">
    <citation type="submission" date="2018-11" db="EMBL/GenBank/DDBJ databases">
        <authorList>
            <consortium name="Pathogen Informatics"/>
        </authorList>
    </citation>
    <scope>NUCLEOTIDE SEQUENCE [LARGE SCALE GENOMIC DNA]</scope>
</reference>
<comment type="subcellular location">
    <subcellularLocation>
        <location evidence="1">Endomembrane system</location>
        <topology evidence="1">Multi-pass membrane protein</topology>
    </subcellularLocation>
</comment>
<evidence type="ECO:0000256" key="4">
    <source>
        <dbReference type="ARBA" id="ARBA00023136"/>
    </source>
</evidence>
<dbReference type="GO" id="GO:0012505">
    <property type="term" value="C:endomembrane system"/>
    <property type="evidence" value="ECO:0007669"/>
    <property type="project" value="UniProtKB-SubCell"/>
</dbReference>
<feature type="transmembrane region" description="Helical" evidence="5">
    <location>
        <begin position="131"/>
        <end position="152"/>
    </location>
</feature>
<sequence length="369" mass="41539">MGNIRLRNASMVSHAQRIEVLFMSLLAKMMNGRSVRSMLIRNQEPNGMVADSVPKSIQFDESSDDYRCLCNCFHVKTGALLVGGMCSALLAVAEIVMLVFFFVNSLLVFAAQDKSYHKATGLSDSFVSGPFIASMIGIGISSLVVLLLFIGIARNCAVLLIPHIVVQVLIIIVLLLALIDGIIAFSTNSTLFYRLLNAAPFNEHPGTNTVSLDTENSVRVYGTFVLYAISFAVECWFIVIIYNCNRYLDERRVYMLYCLTFSTPMKTYLREVTETSEPDRTEMDIEIQRSTVEMLSQRMSTYMVIETASWMAQLLCVFAFPGHSPFPVQNKVPLTYLHTAFRLFLGHMIRNDTSFRLILNMREGTMAFH</sequence>
<dbReference type="AlphaFoldDB" id="A0A183UBM5"/>
<keyword evidence="2 5" id="KW-0812">Transmembrane</keyword>
<dbReference type="GO" id="GO:0005765">
    <property type="term" value="C:lysosomal membrane"/>
    <property type="evidence" value="ECO:0007669"/>
    <property type="project" value="TreeGrafter"/>
</dbReference>
<proteinExistence type="predicted"/>
<dbReference type="PANTHER" id="PTHR12479">
    <property type="entry name" value="LYSOSOMAL-ASSOCIATED TRANSMEMBRANE PROTEIN"/>
    <property type="match status" value="1"/>
</dbReference>
<evidence type="ECO:0000256" key="3">
    <source>
        <dbReference type="ARBA" id="ARBA00022989"/>
    </source>
</evidence>
<gene>
    <name evidence="6" type="ORF">TCNE_LOCUS5895</name>
</gene>